<reference evidence="1" key="1">
    <citation type="submission" date="2021-08" db="EMBL/GenBank/DDBJ databases">
        <authorList>
            <person name="Misof B."/>
            <person name="Oliver O."/>
            <person name="Podsiadlowski L."/>
            <person name="Donath A."/>
            <person name="Peters R."/>
            <person name="Mayer C."/>
            <person name="Rust J."/>
            <person name="Gunkel S."/>
            <person name="Lesny P."/>
            <person name="Martin S."/>
            <person name="Oeyen J.P."/>
            <person name="Petersen M."/>
            <person name="Panagiotis P."/>
            <person name="Wilbrandt J."/>
            <person name="Tanja T."/>
        </authorList>
    </citation>
    <scope>NUCLEOTIDE SEQUENCE</scope>
    <source>
        <strain evidence="1">GBR_01_08_01A</strain>
        <tissue evidence="1">Thorax + abdomen</tissue>
    </source>
</reference>
<dbReference type="AlphaFoldDB" id="A0AAD9VLI7"/>
<accession>A0AAD9VLI7</accession>
<name>A0AAD9VLI7_9HYME</name>
<dbReference type="Proteomes" id="UP001258017">
    <property type="component" value="Unassembled WGS sequence"/>
</dbReference>
<dbReference type="EMBL" id="JAIFRP010000130">
    <property type="protein sequence ID" value="KAK2578899.1"/>
    <property type="molecule type" value="Genomic_DNA"/>
</dbReference>
<organism evidence="1 2">
    <name type="scientific">Odynerus spinipes</name>
    <dbReference type="NCBI Taxonomy" id="1348599"/>
    <lineage>
        <taxon>Eukaryota</taxon>
        <taxon>Metazoa</taxon>
        <taxon>Ecdysozoa</taxon>
        <taxon>Arthropoda</taxon>
        <taxon>Hexapoda</taxon>
        <taxon>Insecta</taxon>
        <taxon>Pterygota</taxon>
        <taxon>Neoptera</taxon>
        <taxon>Endopterygota</taxon>
        <taxon>Hymenoptera</taxon>
        <taxon>Apocrita</taxon>
        <taxon>Aculeata</taxon>
        <taxon>Vespoidea</taxon>
        <taxon>Vespidae</taxon>
        <taxon>Eumeninae</taxon>
        <taxon>Odynerus</taxon>
    </lineage>
</organism>
<comment type="caution">
    <text evidence="1">The sequence shown here is derived from an EMBL/GenBank/DDBJ whole genome shotgun (WGS) entry which is preliminary data.</text>
</comment>
<gene>
    <name evidence="1" type="ORF">KPH14_011115</name>
</gene>
<protein>
    <submittedName>
        <fullName evidence="1">Uncharacterized protein</fullName>
    </submittedName>
</protein>
<proteinExistence type="predicted"/>
<keyword evidence="2" id="KW-1185">Reference proteome</keyword>
<sequence length="351" mass="40357">MIDGNEDNFYNKTHGGVHIANFLKDRRVRSNFEIRRCSIPTVLYIHDILKRSLDLDWHLYNMRNVNGIPGIFQRCIVVGHGQRYRISTSERTRIKKEENSSVVEARKFKEKSSIGLIGRVYLHRYIQTLGTGNAPFVVHGETRVVGWDQHWCEMTSIVKLTICYLTVVSCQTGRVYGVKEEEGKVLSLGRTDVAYIYTYLPAGNKHETSSGVRGADESSVNIDTACIFCQLLHLSWNQLGIELESAGAQKKREVGKGPCKTDSEEWSSCSTLFAWTSRRGRESFEYFFCQESLGLGKRMRVRLIFEVFTPINYRNFQERQKKQLSFSSMNQLDNENIDTSLRRKAYKATCV</sequence>
<evidence type="ECO:0000313" key="1">
    <source>
        <dbReference type="EMBL" id="KAK2578899.1"/>
    </source>
</evidence>
<evidence type="ECO:0000313" key="2">
    <source>
        <dbReference type="Proteomes" id="UP001258017"/>
    </source>
</evidence>
<reference evidence="1" key="2">
    <citation type="journal article" date="2023" name="Commun. Biol.">
        <title>Intrasexual cuticular hydrocarbon dimorphism in a wasp sheds light on hydrocarbon biosynthesis genes in Hymenoptera.</title>
        <authorList>
            <person name="Moris V.C."/>
            <person name="Podsiadlowski L."/>
            <person name="Martin S."/>
            <person name="Oeyen J.P."/>
            <person name="Donath A."/>
            <person name="Petersen M."/>
            <person name="Wilbrandt J."/>
            <person name="Misof B."/>
            <person name="Liedtke D."/>
            <person name="Thamm M."/>
            <person name="Scheiner R."/>
            <person name="Schmitt T."/>
            <person name="Niehuis O."/>
        </authorList>
    </citation>
    <scope>NUCLEOTIDE SEQUENCE</scope>
    <source>
        <strain evidence="1">GBR_01_08_01A</strain>
    </source>
</reference>